<dbReference type="GO" id="GO:0120015">
    <property type="term" value="F:sterol transfer activity"/>
    <property type="evidence" value="ECO:0007669"/>
    <property type="project" value="TreeGrafter"/>
</dbReference>
<feature type="domain" description="GRAM" evidence="2">
    <location>
        <begin position="17"/>
        <end position="83"/>
    </location>
</feature>
<feature type="region of interest" description="Disordered" evidence="1">
    <location>
        <begin position="207"/>
        <end position="258"/>
    </location>
</feature>
<dbReference type="GO" id="GO:0005886">
    <property type="term" value="C:plasma membrane"/>
    <property type="evidence" value="ECO:0007669"/>
    <property type="project" value="TreeGrafter"/>
</dbReference>
<gene>
    <name evidence="3" type="ORF">BpHYR1_024867</name>
</gene>
<dbReference type="CDD" id="cd13220">
    <property type="entry name" value="PH-GRAM_GRAMDC"/>
    <property type="match status" value="1"/>
</dbReference>
<dbReference type="SMART" id="SM00568">
    <property type="entry name" value="GRAM"/>
    <property type="match status" value="1"/>
</dbReference>
<accession>A0A3M7PG82</accession>
<dbReference type="Proteomes" id="UP000276133">
    <property type="component" value="Unassembled WGS sequence"/>
</dbReference>
<dbReference type="Gene3D" id="2.30.29.30">
    <property type="entry name" value="Pleckstrin-homology domain (PH domain)/Phosphotyrosine-binding domain (PTB)"/>
    <property type="match status" value="1"/>
</dbReference>
<evidence type="ECO:0000259" key="2">
    <source>
        <dbReference type="SMART" id="SM00568"/>
    </source>
</evidence>
<evidence type="ECO:0000313" key="3">
    <source>
        <dbReference type="EMBL" id="RMZ98029.1"/>
    </source>
</evidence>
<dbReference type="GO" id="GO:0032934">
    <property type="term" value="F:sterol binding"/>
    <property type="evidence" value="ECO:0007669"/>
    <property type="project" value="TreeGrafter"/>
</dbReference>
<dbReference type="InterPro" id="IPR011993">
    <property type="entry name" value="PH-like_dom_sf"/>
</dbReference>
<dbReference type="GO" id="GO:0032366">
    <property type="term" value="P:intracellular sterol transport"/>
    <property type="evidence" value="ECO:0007669"/>
    <property type="project" value="TreeGrafter"/>
</dbReference>
<dbReference type="PANTHER" id="PTHR23319">
    <property type="entry name" value="GRAM DOMAIN CONTAINING 1B, ISOFORM E"/>
    <property type="match status" value="1"/>
</dbReference>
<reference evidence="3 4" key="1">
    <citation type="journal article" date="2018" name="Sci. Rep.">
        <title>Genomic signatures of local adaptation to the degree of environmental predictability in rotifers.</title>
        <authorList>
            <person name="Franch-Gras L."/>
            <person name="Hahn C."/>
            <person name="Garcia-Roger E.M."/>
            <person name="Carmona M.J."/>
            <person name="Serra M."/>
            <person name="Gomez A."/>
        </authorList>
    </citation>
    <scope>NUCLEOTIDE SEQUENCE [LARGE SCALE GENOMIC DNA]</scope>
    <source>
        <strain evidence="3">HYR1</strain>
    </source>
</reference>
<dbReference type="AlphaFoldDB" id="A0A3M7PG82"/>
<feature type="compositionally biased region" description="Polar residues" evidence="1">
    <location>
        <begin position="245"/>
        <end position="258"/>
    </location>
</feature>
<protein>
    <submittedName>
        <fullName evidence="3">GRAM domain-containing 1B-like isoform X3</fullName>
    </submittedName>
</protein>
<name>A0A3M7PG82_BRAPC</name>
<dbReference type="PANTHER" id="PTHR23319:SF4">
    <property type="entry name" value="GRAM DOMAIN CONTAINING 1B, ISOFORM E"/>
    <property type="match status" value="1"/>
</dbReference>
<dbReference type="InterPro" id="IPR051482">
    <property type="entry name" value="Cholesterol_transport"/>
</dbReference>
<dbReference type="OrthoDB" id="2162691at2759"/>
<proteinExistence type="predicted"/>
<dbReference type="Pfam" id="PF02893">
    <property type="entry name" value="GRAM"/>
    <property type="match status" value="1"/>
</dbReference>
<feature type="non-terminal residue" evidence="3">
    <location>
        <position position="258"/>
    </location>
</feature>
<dbReference type="EMBL" id="REGN01011015">
    <property type="protein sequence ID" value="RMZ98029.1"/>
    <property type="molecule type" value="Genomic_DNA"/>
</dbReference>
<dbReference type="GO" id="GO:0005789">
    <property type="term" value="C:endoplasmic reticulum membrane"/>
    <property type="evidence" value="ECO:0007669"/>
    <property type="project" value="TreeGrafter"/>
</dbReference>
<evidence type="ECO:0000256" key="1">
    <source>
        <dbReference type="SAM" id="MobiDB-lite"/>
    </source>
</evidence>
<feature type="compositionally biased region" description="Polar residues" evidence="1">
    <location>
        <begin position="228"/>
        <end position="237"/>
    </location>
</feature>
<evidence type="ECO:0000313" key="4">
    <source>
        <dbReference type="Proteomes" id="UP000276133"/>
    </source>
</evidence>
<organism evidence="3 4">
    <name type="scientific">Brachionus plicatilis</name>
    <name type="common">Marine rotifer</name>
    <name type="synonym">Brachionus muelleri</name>
    <dbReference type="NCBI Taxonomy" id="10195"/>
    <lineage>
        <taxon>Eukaryota</taxon>
        <taxon>Metazoa</taxon>
        <taxon>Spiralia</taxon>
        <taxon>Gnathifera</taxon>
        <taxon>Rotifera</taxon>
        <taxon>Eurotatoria</taxon>
        <taxon>Monogononta</taxon>
        <taxon>Pseudotrocha</taxon>
        <taxon>Ploima</taxon>
        <taxon>Brachionidae</taxon>
        <taxon>Brachionus</taxon>
    </lineage>
</organism>
<keyword evidence="4" id="KW-1185">Reference proteome</keyword>
<dbReference type="GO" id="GO:0140268">
    <property type="term" value="C:endoplasmic reticulum-plasma membrane contact site"/>
    <property type="evidence" value="ECO:0007669"/>
    <property type="project" value="TreeGrafter"/>
</dbReference>
<comment type="caution">
    <text evidence="3">The sequence shown here is derived from an EMBL/GenBank/DDBJ whole genome shotgun (WGS) entry which is preliminary data.</text>
</comment>
<dbReference type="STRING" id="10195.A0A3M7PG82"/>
<sequence length="258" mass="29479">MSRRGKVFTNTYKQKNEDFHRLFKLPSEEILLADYSCALQREILAHGRLYVSLNYVCFRANIIGWETTVILKLKEVRSILKDKTAKIIPNAISLILDNEKYFLTSFSSRDKTYTNLIKVWQNALSDVSMTSDEVNRILKTCYGEDLGYNSDDIEYEYYSKLRTKQSTDQLDLLEPGENRLIYNPQNSSLIPGNQILINSDDINSFSDDQTSMKKQKNNLFESSSSSSFGIKTPSSGQLGHRHSSSYDASIIDTNESAE</sequence>
<dbReference type="InterPro" id="IPR004182">
    <property type="entry name" value="GRAM"/>
</dbReference>